<evidence type="ECO:0000313" key="1">
    <source>
        <dbReference type="EMBL" id="GAI23333.1"/>
    </source>
</evidence>
<feature type="non-terminal residue" evidence="1">
    <location>
        <position position="1"/>
    </location>
</feature>
<gene>
    <name evidence="1" type="ORF">S06H3_24341</name>
</gene>
<organism evidence="1">
    <name type="scientific">marine sediment metagenome</name>
    <dbReference type="NCBI Taxonomy" id="412755"/>
    <lineage>
        <taxon>unclassified sequences</taxon>
        <taxon>metagenomes</taxon>
        <taxon>ecological metagenomes</taxon>
    </lineage>
</organism>
<dbReference type="EMBL" id="BARV01013507">
    <property type="protein sequence ID" value="GAI23333.1"/>
    <property type="molecule type" value="Genomic_DNA"/>
</dbReference>
<reference evidence="1" key="1">
    <citation type="journal article" date="2014" name="Front. Microbiol.">
        <title>High frequency of phylogenetically diverse reductive dehalogenase-homologous genes in deep subseafloor sedimentary metagenomes.</title>
        <authorList>
            <person name="Kawai M."/>
            <person name="Futagami T."/>
            <person name="Toyoda A."/>
            <person name="Takaki Y."/>
            <person name="Nishi S."/>
            <person name="Hori S."/>
            <person name="Arai W."/>
            <person name="Tsubouchi T."/>
            <person name="Morono Y."/>
            <person name="Uchiyama I."/>
            <person name="Ito T."/>
            <person name="Fujiyama A."/>
            <person name="Inagaki F."/>
            <person name="Takami H."/>
        </authorList>
    </citation>
    <scope>NUCLEOTIDE SEQUENCE</scope>
    <source>
        <strain evidence="1">Expedition CK06-06</strain>
    </source>
</reference>
<proteinExistence type="predicted"/>
<feature type="non-terminal residue" evidence="1">
    <location>
        <position position="143"/>
    </location>
</feature>
<protein>
    <submittedName>
        <fullName evidence="1">Uncharacterized protein</fullName>
    </submittedName>
</protein>
<name>X1LW75_9ZZZZ</name>
<dbReference type="AlphaFoldDB" id="X1LW75"/>
<sequence length="143" mass="17163">RANSKERDLRISLFNTLLTSPHRDLDGLYPVHENIVDQDPLLYRQLASWYWDKGEIRDHKEMFIINLSLGKFEGHRDIGLALLRKLPPYEVRRVLDFVRGWQTYVSEKEKKEKKAIKHGLFRNVPRSMRTEITRYLREREADN</sequence>
<accession>X1LW75</accession>
<comment type="caution">
    <text evidence="1">The sequence shown here is derived from an EMBL/GenBank/DDBJ whole genome shotgun (WGS) entry which is preliminary data.</text>
</comment>